<evidence type="ECO:0000256" key="2">
    <source>
        <dbReference type="ARBA" id="ARBA00001946"/>
    </source>
</evidence>
<evidence type="ECO:0000256" key="1">
    <source>
        <dbReference type="ARBA" id="ARBA00000077"/>
    </source>
</evidence>
<evidence type="ECO:0000256" key="5">
    <source>
        <dbReference type="ARBA" id="ARBA00007383"/>
    </source>
</evidence>
<gene>
    <name evidence="14" type="primary">rnhB</name>
    <name evidence="18" type="ORF">A2735_02640</name>
</gene>
<evidence type="ECO:0000256" key="12">
    <source>
        <dbReference type="ARBA" id="ARBA00022801"/>
    </source>
</evidence>
<protein>
    <recommendedName>
        <fullName evidence="7 14">Ribonuclease HII</fullName>
        <shortName evidence="14">RNase HII</shortName>
        <ecNumber evidence="6 14">3.1.26.4</ecNumber>
    </recommendedName>
</protein>
<reference evidence="18 19" key="1">
    <citation type="journal article" date="2016" name="Nat. Commun.">
        <title>Thousands of microbial genomes shed light on interconnected biogeochemical processes in an aquifer system.</title>
        <authorList>
            <person name="Anantharaman K."/>
            <person name="Brown C.T."/>
            <person name="Hug L.A."/>
            <person name="Sharon I."/>
            <person name="Castelle C.J."/>
            <person name="Probst A.J."/>
            <person name="Thomas B.C."/>
            <person name="Singh A."/>
            <person name="Wilkins M.J."/>
            <person name="Karaoz U."/>
            <person name="Brodie E.L."/>
            <person name="Williams K.H."/>
            <person name="Hubbard S.S."/>
            <person name="Banfield J.F."/>
        </authorList>
    </citation>
    <scope>NUCLEOTIDE SEQUENCE [LARGE SCALE GENOMIC DNA]</scope>
</reference>
<comment type="subcellular location">
    <subcellularLocation>
        <location evidence="4 14">Cytoplasm</location>
    </subcellularLocation>
</comment>
<feature type="binding site" evidence="14 15">
    <location>
        <position position="24"/>
    </location>
    <ligand>
        <name>a divalent metal cation</name>
        <dbReference type="ChEBI" id="CHEBI:60240"/>
    </ligand>
</feature>
<dbReference type="InterPro" id="IPR022898">
    <property type="entry name" value="RNase_HII"/>
</dbReference>
<evidence type="ECO:0000256" key="3">
    <source>
        <dbReference type="ARBA" id="ARBA00004065"/>
    </source>
</evidence>
<dbReference type="Pfam" id="PF01351">
    <property type="entry name" value="RNase_HII"/>
    <property type="match status" value="1"/>
</dbReference>
<dbReference type="STRING" id="1802660.A2735_02640"/>
<evidence type="ECO:0000256" key="15">
    <source>
        <dbReference type="PROSITE-ProRule" id="PRU01319"/>
    </source>
</evidence>
<dbReference type="PANTHER" id="PTHR10954:SF18">
    <property type="entry name" value="RIBONUCLEASE HII"/>
    <property type="match status" value="1"/>
</dbReference>
<sequence>MKSPQTIFERNLLKTDYNQIIGVDEVGVGCLAGPVVVCAISFSNEFYKNLPGKFRGLKESKSLSAQQREKFAKELSGQNYKLGVCYPKKIDAINIYQATRLAMRRAVKNVSSKNSRAIVLVDGNKKIENLKFDQRAIVKGDQKIFAIACASVIAKVYRDKMMKRYAKQFPAYGFEQHKGYSTKAHQDALNKFGPCLIHRQSFRLIY</sequence>
<dbReference type="GO" id="GO:0003723">
    <property type="term" value="F:RNA binding"/>
    <property type="evidence" value="ECO:0007669"/>
    <property type="project" value="UniProtKB-UniRule"/>
</dbReference>
<evidence type="ECO:0000259" key="17">
    <source>
        <dbReference type="PROSITE" id="PS51975"/>
    </source>
</evidence>
<comment type="catalytic activity">
    <reaction evidence="1 14 15 16">
        <text>Endonucleolytic cleavage to 5'-phosphomonoester.</text>
        <dbReference type="EC" id="3.1.26.4"/>
    </reaction>
</comment>
<dbReference type="InterPro" id="IPR024567">
    <property type="entry name" value="RNase_HII/HIII_dom"/>
</dbReference>
<keyword evidence="13 14" id="KW-0464">Manganese</keyword>
<evidence type="ECO:0000256" key="14">
    <source>
        <dbReference type="HAMAP-Rule" id="MF_00052"/>
    </source>
</evidence>
<dbReference type="PANTHER" id="PTHR10954">
    <property type="entry name" value="RIBONUCLEASE H2 SUBUNIT A"/>
    <property type="match status" value="1"/>
</dbReference>
<accession>A0A1F8E8R3</accession>
<evidence type="ECO:0000256" key="6">
    <source>
        <dbReference type="ARBA" id="ARBA00012180"/>
    </source>
</evidence>
<dbReference type="GO" id="GO:0043137">
    <property type="term" value="P:DNA replication, removal of RNA primer"/>
    <property type="evidence" value="ECO:0007669"/>
    <property type="project" value="TreeGrafter"/>
</dbReference>
<evidence type="ECO:0000313" key="18">
    <source>
        <dbReference type="EMBL" id="OGM97284.1"/>
    </source>
</evidence>
<dbReference type="InterPro" id="IPR036397">
    <property type="entry name" value="RNaseH_sf"/>
</dbReference>
<comment type="caution">
    <text evidence="18">The sequence shown here is derived from an EMBL/GenBank/DDBJ whole genome shotgun (WGS) entry which is preliminary data.</text>
</comment>
<keyword evidence="8 14" id="KW-0963">Cytoplasm</keyword>
<comment type="function">
    <text evidence="3 14 16">Endonuclease that specifically degrades the RNA of RNA-DNA hybrids.</text>
</comment>
<dbReference type="GO" id="GO:0005737">
    <property type="term" value="C:cytoplasm"/>
    <property type="evidence" value="ECO:0007669"/>
    <property type="project" value="UniProtKB-SubCell"/>
</dbReference>
<dbReference type="GO" id="GO:0004523">
    <property type="term" value="F:RNA-DNA hybrid ribonuclease activity"/>
    <property type="evidence" value="ECO:0007669"/>
    <property type="project" value="UniProtKB-UniRule"/>
</dbReference>
<keyword evidence="9 14" id="KW-0540">Nuclease</keyword>
<evidence type="ECO:0000256" key="16">
    <source>
        <dbReference type="RuleBase" id="RU003515"/>
    </source>
</evidence>
<feature type="binding site" evidence="14 15">
    <location>
        <position position="25"/>
    </location>
    <ligand>
        <name>a divalent metal cation</name>
        <dbReference type="ChEBI" id="CHEBI:60240"/>
    </ligand>
</feature>
<evidence type="ECO:0000256" key="4">
    <source>
        <dbReference type="ARBA" id="ARBA00004496"/>
    </source>
</evidence>
<evidence type="ECO:0000256" key="10">
    <source>
        <dbReference type="ARBA" id="ARBA00022723"/>
    </source>
</evidence>
<keyword evidence="11 14" id="KW-0255">Endonuclease</keyword>
<dbReference type="InterPro" id="IPR012337">
    <property type="entry name" value="RNaseH-like_sf"/>
</dbReference>
<dbReference type="Proteomes" id="UP000178520">
    <property type="component" value="Unassembled WGS sequence"/>
</dbReference>
<dbReference type="Gene3D" id="3.30.420.10">
    <property type="entry name" value="Ribonuclease H-like superfamily/Ribonuclease H"/>
    <property type="match status" value="1"/>
</dbReference>
<name>A0A1F8E8R3_9BACT</name>
<dbReference type="HAMAP" id="MF_00052_B">
    <property type="entry name" value="RNase_HII_B"/>
    <property type="match status" value="1"/>
</dbReference>
<dbReference type="EMBL" id="MGJA01000014">
    <property type="protein sequence ID" value="OGM97284.1"/>
    <property type="molecule type" value="Genomic_DNA"/>
</dbReference>
<feature type="binding site" evidence="14 15">
    <location>
        <position position="122"/>
    </location>
    <ligand>
        <name>a divalent metal cation</name>
        <dbReference type="ChEBI" id="CHEBI:60240"/>
    </ligand>
</feature>
<evidence type="ECO:0000256" key="13">
    <source>
        <dbReference type="ARBA" id="ARBA00023211"/>
    </source>
</evidence>
<keyword evidence="10 14" id="KW-0479">Metal-binding</keyword>
<dbReference type="EC" id="3.1.26.4" evidence="6 14"/>
<dbReference type="NCBIfam" id="NF000595">
    <property type="entry name" value="PRK00015.1-3"/>
    <property type="match status" value="1"/>
</dbReference>
<evidence type="ECO:0000256" key="9">
    <source>
        <dbReference type="ARBA" id="ARBA00022722"/>
    </source>
</evidence>
<dbReference type="GO" id="GO:0032299">
    <property type="term" value="C:ribonuclease H2 complex"/>
    <property type="evidence" value="ECO:0007669"/>
    <property type="project" value="TreeGrafter"/>
</dbReference>
<feature type="domain" description="RNase H type-2" evidence="17">
    <location>
        <begin position="18"/>
        <end position="206"/>
    </location>
</feature>
<dbReference type="GO" id="GO:0030145">
    <property type="term" value="F:manganese ion binding"/>
    <property type="evidence" value="ECO:0007669"/>
    <property type="project" value="UniProtKB-UniRule"/>
</dbReference>
<dbReference type="PROSITE" id="PS51975">
    <property type="entry name" value="RNASE_H_2"/>
    <property type="match status" value="1"/>
</dbReference>
<evidence type="ECO:0000256" key="11">
    <source>
        <dbReference type="ARBA" id="ARBA00022759"/>
    </source>
</evidence>
<evidence type="ECO:0000313" key="19">
    <source>
        <dbReference type="Proteomes" id="UP000178520"/>
    </source>
</evidence>
<dbReference type="AlphaFoldDB" id="A0A1F8E8R3"/>
<proteinExistence type="inferred from homology"/>
<comment type="similarity">
    <text evidence="5 14 16">Belongs to the RNase HII family.</text>
</comment>
<evidence type="ECO:0000256" key="7">
    <source>
        <dbReference type="ARBA" id="ARBA00019179"/>
    </source>
</evidence>
<keyword evidence="12 14" id="KW-0378">Hydrolase</keyword>
<dbReference type="InterPro" id="IPR001352">
    <property type="entry name" value="RNase_HII/HIII"/>
</dbReference>
<dbReference type="SUPFAM" id="SSF53098">
    <property type="entry name" value="Ribonuclease H-like"/>
    <property type="match status" value="1"/>
</dbReference>
<dbReference type="CDD" id="cd07182">
    <property type="entry name" value="RNase_HII_bacteria_HII_like"/>
    <property type="match status" value="1"/>
</dbReference>
<dbReference type="GO" id="GO:0006298">
    <property type="term" value="P:mismatch repair"/>
    <property type="evidence" value="ECO:0007669"/>
    <property type="project" value="TreeGrafter"/>
</dbReference>
<evidence type="ECO:0000256" key="8">
    <source>
        <dbReference type="ARBA" id="ARBA00022490"/>
    </source>
</evidence>
<organism evidence="18 19">
    <name type="scientific">Candidatus Yanofskybacteria bacterium RIFCSPHIGHO2_01_FULL_41_21</name>
    <dbReference type="NCBI Taxonomy" id="1802660"/>
    <lineage>
        <taxon>Bacteria</taxon>
        <taxon>Candidatus Yanofskyibacteriota</taxon>
    </lineage>
</organism>
<comment type="cofactor">
    <cofactor evidence="14 15">
        <name>Mn(2+)</name>
        <dbReference type="ChEBI" id="CHEBI:29035"/>
    </cofactor>
    <cofactor evidence="14 15">
        <name>Mg(2+)</name>
        <dbReference type="ChEBI" id="CHEBI:18420"/>
    </cofactor>
    <text evidence="14 15">Manganese or magnesium. Binds 1 divalent metal ion per monomer in the absence of substrate. May bind a second metal ion after substrate binding.</text>
</comment>
<comment type="cofactor">
    <cofactor evidence="2">
        <name>Mg(2+)</name>
        <dbReference type="ChEBI" id="CHEBI:18420"/>
    </cofactor>
</comment>